<dbReference type="EMBL" id="CP127526">
    <property type="protein sequence ID" value="XRI72873.1"/>
    <property type="molecule type" value="Genomic_DNA"/>
</dbReference>
<protein>
    <submittedName>
        <fullName evidence="1">Uncharacterized protein</fullName>
    </submittedName>
</protein>
<reference evidence="1 2" key="1">
    <citation type="journal article" date="2021" name="ISME J.">
        <title>Genomic evolution of the class Acidithiobacillia: deep-branching Proteobacteria living in extreme acidic conditions.</title>
        <authorList>
            <person name="Moya-Beltran A."/>
            <person name="Beard S."/>
            <person name="Rojas-Villalobos C."/>
            <person name="Issotta F."/>
            <person name="Gallardo Y."/>
            <person name="Ulloa R."/>
            <person name="Giaveno A."/>
            <person name="Degli Esposti M."/>
            <person name="Johnson D.B."/>
            <person name="Quatrini R."/>
        </authorList>
    </citation>
    <scope>NUCLEOTIDE SEQUENCE [LARGE SCALE GENOMIC DNA]</scope>
    <source>
        <strain evidence="1 2">GG1-14</strain>
    </source>
</reference>
<sequence length="235" mass="25724">MSTNRSIEIGQRTARAVILILISIPFLLHRFPAPTYLLLAAMVLCFSSIGWLMSSILRDHQADPIVREAAKNEWSYLAHRGSSIFKSRLNSAFKENGALGNQDSALAKSTAIPQRSAGRQHGRHRAGSKKSGSKSSDDDGGDGEPPQSDPDAPSLQPLKLYTYESFADLVGTARQTVYNLVSLGKLSKPIRTLGGPRFTIQHYLEFVGQALKPEPAPPRRRGRPRIVDIIDGGRP</sequence>
<organism evidence="1 2">
    <name type="scientific">Acidithiobacillus montserratensis</name>
    <dbReference type="NCBI Taxonomy" id="2729135"/>
    <lineage>
        <taxon>Bacteria</taxon>
        <taxon>Pseudomonadati</taxon>
        <taxon>Pseudomonadota</taxon>
        <taxon>Acidithiobacillia</taxon>
        <taxon>Acidithiobacillales</taxon>
        <taxon>Acidithiobacillaceae</taxon>
        <taxon>Acidithiobacillus</taxon>
    </lineage>
</organism>
<gene>
    <name evidence="1" type="ORF">HHS34_010515</name>
</gene>
<evidence type="ECO:0000313" key="1">
    <source>
        <dbReference type="EMBL" id="XRI72873.1"/>
    </source>
</evidence>
<name>A0ACD5HF00_9PROT</name>
<proteinExistence type="predicted"/>
<evidence type="ECO:0000313" key="2">
    <source>
        <dbReference type="Proteomes" id="UP001195965"/>
    </source>
</evidence>
<accession>A0ACD5HF00</accession>
<dbReference type="Proteomes" id="UP001195965">
    <property type="component" value="Chromosome"/>
</dbReference>
<keyword evidence="2" id="KW-1185">Reference proteome</keyword>